<protein>
    <submittedName>
        <fullName evidence="1">Uncharacterized protein</fullName>
    </submittedName>
</protein>
<dbReference type="AlphaFoldDB" id="A0A3M7T0G4"/>
<keyword evidence="2" id="KW-1185">Reference proteome</keyword>
<comment type="caution">
    <text evidence="1">The sequence shown here is derived from an EMBL/GenBank/DDBJ whole genome shotgun (WGS) entry which is preliminary data.</text>
</comment>
<evidence type="ECO:0000313" key="2">
    <source>
        <dbReference type="Proteomes" id="UP000276133"/>
    </source>
</evidence>
<reference evidence="1 2" key="1">
    <citation type="journal article" date="2018" name="Sci. Rep.">
        <title>Genomic signatures of local adaptation to the degree of environmental predictability in rotifers.</title>
        <authorList>
            <person name="Franch-Gras L."/>
            <person name="Hahn C."/>
            <person name="Garcia-Roger E.M."/>
            <person name="Carmona M.J."/>
            <person name="Serra M."/>
            <person name="Gomez A."/>
        </authorList>
    </citation>
    <scope>NUCLEOTIDE SEQUENCE [LARGE SCALE GENOMIC DNA]</scope>
    <source>
        <strain evidence="1">HYR1</strain>
    </source>
</reference>
<dbReference type="EMBL" id="REGN01000523">
    <property type="protein sequence ID" value="RNA41310.1"/>
    <property type="molecule type" value="Genomic_DNA"/>
</dbReference>
<gene>
    <name evidence="1" type="ORF">BpHYR1_031592</name>
</gene>
<dbReference type="Proteomes" id="UP000276133">
    <property type="component" value="Unassembled WGS sequence"/>
</dbReference>
<organism evidence="1 2">
    <name type="scientific">Brachionus plicatilis</name>
    <name type="common">Marine rotifer</name>
    <name type="synonym">Brachionus muelleri</name>
    <dbReference type="NCBI Taxonomy" id="10195"/>
    <lineage>
        <taxon>Eukaryota</taxon>
        <taxon>Metazoa</taxon>
        <taxon>Spiralia</taxon>
        <taxon>Gnathifera</taxon>
        <taxon>Rotifera</taxon>
        <taxon>Eurotatoria</taxon>
        <taxon>Monogononta</taxon>
        <taxon>Pseudotrocha</taxon>
        <taxon>Ploima</taxon>
        <taxon>Brachionidae</taxon>
        <taxon>Brachionus</taxon>
    </lineage>
</organism>
<accession>A0A3M7T0G4</accession>
<evidence type="ECO:0000313" key="1">
    <source>
        <dbReference type="EMBL" id="RNA41310.1"/>
    </source>
</evidence>
<sequence length="69" mass="7953">MDLSLIKKKNQKPKILKPILSEIVTLIDLLDSLVSNIGLRIGLNISTRSYLKHTPIKIAKKQHWVEIFF</sequence>
<proteinExistence type="predicted"/>
<name>A0A3M7T0G4_BRAPC</name>